<dbReference type="Proteomes" id="UP000219494">
    <property type="component" value="Unassembled WGS sequence"/>
</dbReference>
<accession>A0A285QWV7</accession>
<dbReference type="InterPro" id="IPR036429">
    <property type="entry name" value="SpoA-like_sf"/>
</dbReference>
<dbReference type="SUPFAM" id="SSF101801">
    <property type="entry name" value="Surface presentation of antigens (SPOA)"/>
    <property type="match status" value="1"/>
</dbReference>
<dbReference type="Gene3D" id="2.30.330.10">
    <property type="entry name" value="SpoA-like"/>
    <property type="match status" value="1"/>
</dbReference>
<reference evidence="2 3" key="1">
    <citation type="submission" date="2017-07" db="EMBL/GenBank/DDBJ databases">
        <authorList>
            <person name="Sun Z.S."/>
            <person name="Albrecht U."/>
            <person name="Echele G."/>
            <person name="Lee C.C."/>
        </authorList>
    </citation>
    <scope>NUCLEOTIDE SEQUENCE [LARGE SCALE GENOMIC DNA]</scope>
    <source>
        <strain evidence="2 3">CGMCC 1.12672</strain>
    </source>
</reference>
<organism evidence="2 3">
    <name type="scientific">Sphingomonas guangdongensis</name>
    <dbReference type="NCBI Taxonomy" id="1141890"/>
    <lineage>
        <taxon>Bacteria</taxon>
        <taxon>Pseudomonadati</taxon>
        <taxon>Pseudomonadota</taxon>
        <taxon>Alphaproteobacteria</taxon>
        <taxon>Sphingomonadales</taxon>
        <taxon>Sphingomonadaceae</taxon>
        <taxon>Sphingomonas</taxon>
    </lineage>
</organism>
<proteinExistence type="predicted"/>
<keyword evidence="2" id="KW-0966">Cell projection</keyword>
<sequence>MAAPEALDLRTLDPVRQGAAERLALLLERAPAGEGVTLRASLRDDRSGWWWVGDDSVSVSIDSVAGNAAALHPERVDEVVAALATAEPLLDAVESVTGWVIEPGRAVRDVPQDSVVVSIAASRNGTAWITLSLAVPTALAAATQTEAVTNRWLRDVPLPAALSIAAAALAIDDAAALGPGDLLVLPAGPWRGTVTIAAQGDLAVALEPGSGTLVHAPAWNGRDGALDDDQPAADRMRELRVSVAVGLPDVAVTAADLAALREGGTLPLGPVTAGLAVTLSVGGRVIAAGEIVRLGDRFAVHVDRLASVPTESAD</sequence>
<name>A0A285QWV7_9SPHN</name>
<keyword evidence="3" id="KW-1185">Reference proteome</keyword>
<gene>
    <name evidence="2" type="ORF">SAMN06297144_1555</name>
</gene>
<keyword evidence="2" id="KW-0282">Flagellum</keyword>
<dbReference type="InterPro" id="IPR001543">
    <property type="entry name" value="FliN-like_C"/>
</dbReference>
<dbReference type="AlphaFoldDB" id="A0A285QWV7"/>
<protein>
    <submittedName>
        <fullName evidence="2">Flagellar motor switch/type III secretory pathway protein FliN</fullName>
    </submittedName>
</protein>
<dbReference type="Pfam" id="PF01052">
    <property type="entry name" value="FliMN_C"/>
    <property type="match status" value="1"/>
</dbReference>
<evidence type="ECO:0000259" key="1">
    <source>
        <dbReference type="Pfam" id="PF01052"/>
    </source>
</evidence>
<evidence type="ECO:0000313" key="3">
    <source>
        <dbReference type="Proteomes" id="UP000219494"/>
    </source>
</evidence>
<feature type="domain" description="Flagellar motor switch protein FliN-like C-terminal" evidence="1">
    <location>
        <begin position="235"/>
        <end position="305"/>
    </location>
</feature>
<keyword evidence="2" id="KW-0969">Cilium</keyword>
<dbReference type="EMBL" id="OBMI01000002">
    <property type="protein sequence ID" value="SOB86450.1"/>
    <property type="molecule type" value="Genomic_DNA"/>
</dbReference>
<evidence type="ECO:0000313" key="2">
    <source>
        <dbReference type="EMBL" id="SOB86450.1"/>
    </source>
</evidence>